<dbReference type="GeneID" id="63855813"/>
<proteinExistence type="predicted"/>
<feature type="region of interest" description="Disordered" evidence="1">
    <location>
        <begin position="87"/>
        <end position="113"/>
    </location>
</feature>
<dbReference type="AlphaFoldDB" id="A0A9P4GM47"/>
<feature type="compositionally biased region" description="Basic and acidic residues" evidence="1">
    <location>
        <begin position="89"/>
        <end position="100"/>
    </location>
</feature>
<reference evidence="3" key="1">
    <citation type="submission" date="2020-01" db="EMBL/GenBank/DDBJ databases">
        <authorList>
            <consortium name="DOE Joint Genome Institute"/>
            <person name="Haridas S."/>
            <person name="Albert R."/>
            <person name="Binder M."/>
            <person name="Bloem J."/>
            <person name="Labutti K."/>
            <person name="Salamov A."/>
            <person name="Andreopoulos B."/>
            <person name="Baker S.E."/>
            <person name="Barry K."/>
            <person name="Bills G."/>
            <person name="Bluhm B.H."/>
            <person name="Cannon C."/>
            <person name="Castanera R."/>
            <person name="Culley D.E."/>
            <person name="Daum C."/>
            <person name="Ezra D."/>
            <person name="Gonzalez J.B."/>
            <person name="Henrissat B."/>
            <person name="Kuo A."/>
            <person name="Liang C."/>
            <person name="Lipzen A."/>
            <person name="Lutzoni F."/>
            <person name="Magnuson J."/>
            <person name="Mondo S."/>
            <person name="Nolan M."/>
            <person name="Ohm R."/>
            <person name="Pangilinan J."/>
            <person name="Park H.-J."/>
            <person name="Ramirez L."/>
            <person name="Alfaro M."/>
            <person name="Sun H."/>
            <person name="Tritt A."/>
            <person name="Yoshinaga Y."/>
            <person name="Zwiers L.-H."/>
            <person name="Turgeon B.G."/>
            <person name="Goodwin S.B."/>
            <person name="Spatafora J.W."/>
            <person name="Crous P.W."/>
            <person name="Grigoriev I.V."/>
        </authorList>
    </citation>
    <scope>NUCLEOTIDE SEQUENCE</scope>
    <source>
        <strain evidence="3">CBS 394.84</strain>
    </source>
</reference>
<feature type="region of interest" description="Disordered" evidence="1">
    <location>
        <begin position="153"/>
        <end position="189"/>
    </location>
</feature>
<evidence type="ECO:0000256" key="2">
    <source>
        <dbReference type="SAM" id="SignalP"/>
    </source>
</evidence>
<feature type="compositionally biased region" description="Polar residues" evidence="1">
    <location>
        <begin position="171"/>
        <end position="189"/>
    </location>
</feature>
<comment type="caution">
    <text evidence="3">The sequence shown here is derived from an EMBL/GenBank/DDBJ whole genome shotgun (WGS) entry which is preliminary data.</text>
</comment>
<protein>
    <recommendedName>
        <fullName evidence="5">Secreted protein</fullName>
    </recommendedName>
</protein>
<gene>
    <name evidence="3" type="ORF">K460DRAFT_60471</name>
</gene>
<dbReference type="Proteomes" id="UP000800039">
    <property type="component" value="Unassembled WGS sequence"/>
</dbReference>
<evidence type="ECO:0008006" key="5">
    <source>
        <dbReference type="Google" id="ProtNLM"/>
    </source>
</evidence>
<keyword evidence="4" id="KW-1185">Reference proteome</keyword>
<accession>A0A9P4GM47</accession>
<name>A0A9P4GM47_9PLEO</name>
<feature type="signal peptide" evidence="2">
    <location>
        <begin position="1"/>
        <end position="21"/>
    </location>
</feature>
<evidence type="ECO:0000313" key="3">
    <source>
        <dbReference type="EMBL" id="KAF1847570.1"/>
    </source>
</evidence>
<dbReference type="RefSeq" id="XP_040790133.1">
    <property type="nucleotide sequence ID" value="XM_040938557.1"/>
</dbReference>
<keyword evidence="2" id="KW-0732">Signal</keyword>
<organism evidence="3 4">
    <name type="scientific">Cucurbitaria berberidis CBS 394.84</name>
    <dbReference type="NCBI Taxonomy" id="1168544"/>
    <lineage>
        <taxon>Eukaryota</taxon>
        <taxon>Fungi</taxon>
        <taxon>Dikarya</taxon>
        <taxon>Ascomycota</taxon>
        <taxon>Pezizomycotina</taxon>
        <taxon>Dothideomycetes</taxon>
        <taxon>Pleosporomycetidae</taxon>
        <taxon>Pleosporales</taxon>
        <taxon>Pleosporineae</taxon>
        <taxon>Cucurbitariaceae</taxon>
        <taxon>Cucurbitaria</taxon>
    </lineage>
</organism>
<evidence type="ECO:0000256" key="1">
    <source>
        <dbReference type="SAM" id="MobiDB-lite"/>
    </source>
</evidence>
<feature type="chain" id="PRO_5040160432" description="Secreted protein" evidence="2">
    <location>
        <begin position="22"/>
        <end position="189"/>
    </location>
</feature>
<sequence>MACSFMCAYTFFFFLNCVARGCPASTTNTRPGNERGAGAGWREMDGDDEFSDLLANQKLHAAGVEARFPGWAGATELLLGCGLARPRGRASDWARPDRLSAGRGADPGSLRSQEGSIFFSSEGGCGCEAHSKPQKPYRPDQCIQVPRMCFATGRGQPAHSSPRRDVVVSHATVSSARPTAGTNDNDIML</sequence>
<dbReference type="EMBL" id="ML976615">
    <property type="protein sequence ID" value="KAF1847570.1"/>
    <property type="molecule type" value="Genomic_DNA"/>
</dbReference>
<evidence type="ECO:0000313" key="4">
    <source>
        <dbReference type="Proteomes" id="UP000800039"/>
    </source>
</evidence>